<evidence type="ECO:0008006" key="3">
    <source>
        <dbReference type="Google" id="ProtNLM"/>
    </source>
</evidence>
<dbReference type="AlphaFoldDB" id="A0A4U7KSC8"/>
<accession>A0A4U7KSC8</accession>
<evidence type="ECO:0000313" key="2">
    <source>
        <dbReference type="Proteomes" id="UP000306050"/>
    </source>
</evidence>
<dbReference type="Gene3D" id="3.40.630.30">
    <property type="match status" value="1"/>
</dbReference>
<dbReference type="OrthoDB" id="2821191at2759"/>
<evidence type="ECO:0000313" key="1">
    <source>
        <dbReference type="EMBL" id="TKY87404.1"/>
    </source>
</evidence>
<gene>
    <name evidence="1" type="ORF">EX895_004081</name>
</gene>
<dbReference type="KEGG" id="sgra:EX895_004081"/>
<name>A0A4U7KSC8_9BASI</name>
<protein>
    <recommendedName>
        <fullName evidence="3">N-acetyltransferase domain-containing protein</fullName>
    </recommendedName>
</protein>
<keyword evidence="2" id="KW-1185">Reference proteome</keyword>
<comment type="caution">
    <text evidence="1">The sequence shown here is derived from an EMBL/GenBank/DDBJ whole genome shotgun (WGS) entry which is preliminary data.</text>
</comment>
<dbReference type="SUPFAM" id="SSF55729">
    <property type="entry name" value="Acyl-CoA N-acyltransferases (Nat)"/>
    <property type="match status" value="1"/>
</dbReference>
<dbReference type="Proteomes" id="UP000306050">
    <property type="component" value="Chromosome SGRAM_22"/>
</dbReference>
<dbReference type="InterPro" id="IPR016181">
    <property type="entry name" value="Acyl_CoA_acyltransferase"/>
</dbReference>
<reference evidence="1 2" key="1">
    <citation type="submission" date="2019-05" db="EMBL/GenBank/DDBJ databases">
        <title>Sporisorium graminicola CBS 10092 draft sequencing and annotation.</title>
        <authorList>
            <person name="Solano-Gonzalez S."/>
            <person name="Caddick M.X."/>
            <person name="Darby A."/>
        </authorList>
    </citation>
    <scope>NUCLEOTIDE SEQUENCE [LARGE SCALE GENOMIC DNA]</scope>
    <source>
        <strain evidence="1 2">CBS 10092</strain>
    </source>
</reference>
<dbReference type="EMBL" id="SRRM01000014">
    <property type="protein sequence ID" value="TKY87404.1"/>
    <property type="molecule type" value="Genomic_DNA"/>
</dbReference>
<sequence>MITYTQDGQARIRTAQPATGATHTLAELNVVDPDESDVHFVLYAFDSALPYLASIGSEAQWGTIPFSEKPERVQGFEKFVQGSYVLDASPVQDGAAWQQMVLYEIKTPDGKWSRVAAQGLATGFPDYVPEHLADKTVREATDYLYLSYLIADRRKGGLAKGSAAQLVAFADGQAKKLKKKVIYGDCWRGNNDGLLKYYQALGFNSVGPFDVKDKHGPGLRWTGYLFSKPVSQ</sequence>
<dbReference type="GeneID" id="40726976"/>
<proteinExistence type="predicted"/>
<dbReference type="RefSeq" id="XP_029739389.1">
    <property type="nucleotide sequence ID" value="XM_029884679.1"/>
</dbReference>
<organism evidence="1 2">
    <name type="scientific">Sporisorium graminicola</name>
    <dbReference type="NCBI Taxonomy" id="280036"/>
    <lineage>
        <taxon>Eukaryota</taxon>
        <taxon>Fungi</taxon>
        <taxon>Dikarya</taxon>
        <taxon>Basidiomycota</taxon>
        <taxon>Ustilaginomycotina</taxon>
        <taxon>Ustilaginomycetes</taxon>
        <taxon>Ustilaginales</taxon>
        <taxon>Ustilaginaceae</taxon>
        <taxon>Sporisorium</taxon>
    </lineage>
</organism>